<reference evidence="11 12" key="1">
    <citation type="submission" date="2020-02" db="EMBL/GenBank/DDBJ databases">
        <title>Rhodobacter translucens sp. nov., a novel bacterium isolated from activated sludge.</title>
        <authorList>
            <person name="Liu J."/>
        </authorList>
    </citation>
    <scope>NUCLEOTIDE SEQUENCE [LARGE SCALE GENOMIC DNA]</scope>
    <source>
        <strain evidence="11 12">HX-7-19</strain>
    </source>
</reference>
<keyword evidence="3 7" id="KW-0597">Phosphoprotein</keyword>
<dbReference type="Pfam" id="PF00072">
    <property type="entry name" value="Response_reg"/>
    <property type="match status" value="1"/>
</dbReference>
<keyword evidence="6" id="KW-0902">Two-component regulatory system</keyword>
<feature type="transmembrane region" description="Helical" evidence="8">
    <location>
        <begin position="12"/>
        <end position="30"/>
    </location>
</feature>
<evidence type="ECO:0000256" key="1">
    <source>
        <dbReference type="ARBA" id="ARBA00000085"/>
    </source>
</evidence>
<feature type="transmembrane region" description="Helical" evidence="8">
    <location>
        <begin position="67"/>
        <end position="87"/>
    </location>
</feature>
<dbReference type="Pfam" id="PF02518">
    <property type="entry name" value="HATPase_c"/>
    <property type="match status" value="1"/>
</dbReference>
<protein>
    <recommendedName>
        <fullName evidence="2">histidine kinase</fullName>
        <ecNumber evidence="2">2.7.13.3</ecNumber>
    </recommendedName>
</protein>
<feature type="transmembrane region" description="Helical" evidence="8">
    <location>
        <begin position="42"/>
        <end position="61"/>
    </location>
</feature>
<feature type="transmembrane region" description="Helical" evidence="8">
    <location>
        <begin position="126"/>
        <end position="146"/>
    </location>
</feature>
<keyword evidence="4" id="KW-0808">Transferase</keyword>
<evidence type="ECO:0000256" key="3">
    <source>
        <dbReference type="ARBA" id="ARBA00022553"/>
    </source>
</evidence>
<dbReference type="SMART" id="SM00387">
    <property type="entry name" value="HATPase_c"/>
    <property type="match status" value="1"/>
</dbReference>
<evidence type="ECO:0000256" key="6">
    <source>
        <dbReference type="ARBA" id="ARBA00023012"/>
    </source>
</evidence>
<dbReference type="InterPro" id="IPR036097">
    <property type="entry name" value="HisK_dim/P_sf"/>
</dbReference>
<sequence>MTMATSVDIRILVAVACILLIFALGLVAFLRGAWTDRFRMAANFFAGSLAALLVSALGVFLSQDAPFVLSAVLIISGAHFGIVFGCLSLHEALGSRPRIGAVIGLAGAVCMGQALLAAIFHSAHLLILTTSVVNAILSLAAAGSFWSLPPGTSRRNRLLASAPYFLIACAYGARLLMLLAAEPEQWFVLASSIIAFVLASASLYLGFALIILRESALSDALRRARAESEQILQQRTRLFSQMNHELRTPLNGIVGLTRVLSGQVVDEKGARTVRDLQASAALLKTVVDDVLDFAKLDSGALVLETVDFNLPDLVEGIASQYRALAAEKAVAVRVEAVADLMAWRRGDPMRLRQILHNILANSVKFTAAGEIAIAMEVPGGDLIRLRVSDTGIGMTEEQLGLLFEPFRQATASTARQFGGTGLGMSIVKMLVEALGGQIGVQSAPGAGTTVEIVLPLAGAEAPEPPEAALPAPAADHALPGDLRVLCADDDEINRLVLQAFLVELGVSPVMAASGAEAITLGREGRFDLYLIDINMPEMGGVETLAALRRIDGARPGRPPLAVAVTANVMADDIQSYLEAGFDVHLPKPIVFEDLCDLLRQARPGAGAEGRSG</sequence>
<organism evidence="11 12">
    <name type="scientific">Paragemmobacter kunshanensis</name>
    <dbReference type="NCBI Taxonomy" id="2583234"/>
    <lineage>
        <taxon>Bacteria</taxon>
        <taxon>Pseudomonadati</taxon>
        <taxon>Pseudomonadota</taxon>
        <taxon>Alphaproteobacteria</taxon>
        <taxon>Rhodobacterales</taxon>
        <taxon>Paracoccaceae</taxon>
        <taxon>Paragemmobacter</taxon>
    </lineage>
</organism>
<dbReference type="Gene3D" id="3.40.50.2300">
    <property type="match status" value="1"/>
</dbReference>
<dbReference type="SUPFAM" id="SSF55874">
    <property type="entry name" value="ATPase domain of HSP90 chaperone/DNA topoisomerase II/histidine kinase"/>
    <property type="match status" value="1"/>
</dbReference>
<dbReference type="Proteomes" id="UP000474758">
    <property type="component" value="Unassembled WGS sequence"/>
</dbReference>
<evidence type="ECO:0000313" key="12">
    <source>
        <dbReference type="Proteomes" id="UP000474758"/>
    </source>
</evidence>
<dbReference type="EMBL" id="JAALFE010000009">
    <property type="protein sequence ID" value="NGQ91426.1"/>
    <property type="molecule type" value="Genomic_DNA"/>
</dbReference>
<proteinExistence type="predicted"/>
<dbReference type="Pfam" id="PF00512">
    <property type="entry name" value="HisKA"/>
    <property type="match status" value="1"/>
</dbReference>
<keyword evidence="12" id="KW-1185">Reference proteome</keyword>
<dbReference type="PANTHER" id="PTHR43047">
    <property type="entry name" value="TWO-COMPONENT HISTIDINE PROTEIN KINASE"/>
    <property type="match status" value="1"/>
</dbReference>
<dbReference type="InterPro" id="IPR011006">
    <property type="entry name" value="CheY-like_superfamily"/>
</dbReference>
<evidence type="ECO:0000256" key="5">
    <source>
        <dbReference type="ARBA" id="ARBA00022777"/>
    </source>
</evidence>
<dbReference type="InterPro" id="IPR004358">
    <property type="entry name" value="Sig_transdc_His_kin-like_C"/>
</dbReference>
<accession>A0A6M1TXC8</accession>
<dbReference type="Gene3D" id="3.30.565.10">
    <property type="entry name" value="Histidine kinase-like ATPase, C-terminal domain"/>
    <property type="match status" value="1"/>
</dbReference>
<dbReference type="EC" id="2.7.13.3" evidence="2"/>
<keyword evidence="5" id="KW-0418">Kinase</keyword>
<feature type="transmembrane region" description="Helical" evidence="8">
    <location>
        <begin position="158"/>
        <end position="180"/>
    </location>
</feature>
<dbReference type="FunFam" id="3.30.565.10:FF:000010">
    <property type="entry name" value="Sensor histidine kinase RcsC"/>
    <property type="match status" value="1"/>
</dbReference>
<dbReference type="InterPro" id="IPR005467">
    <property type="entry name" value="His_kinase_dom"/>
</dbReference>
<feature type="transmembrane region" description="Helical" evidence="8">
    <location>
        <begin position="99"/>
        <end position="120"/>
    </location>
</feature>
<evidence type="ECO:0000256" key="2">
    <source>
        <dbReference type="ARBA" id="ARBA00012438"/>
    </source>
</evidence>
<keyword evidence="8" id="KW-0472">Membrane</keyword>
<dbReference type="PROSITE" id="PS50110">
    <property type="entry name" value="RESPONSE_REGULATORY"/>
    <property type="match status" value="1"/>
</dbReference>
<dbReference type="InterPro" id="IPR003594">
    <property type="entry name" value="HATPase_dom"/>
</dbReference>
<dbReference type="CDD" id="cd17546">
    <property type="entry name" value="REC_hyHK_CKI1_RcsC-like"/>
    <property type="match status" value="1"/>
</dbReference>
<keyword evidence="8" id="KW-1133">Transmembrane helix</keyword>
<feature type="modified residue" description="4-aspartylphosphate" evidence="7">
    <location>
        <position position="532"/>
    </location>
</feature>
<feature type="domain" description="Response regulatory" evidence="10">
    <location>
        <begin position="483"/>
        <end position="602"/>
    </location>
</feature>
<evidence type="ECO:0000259" key="10">
    <source>
        <dbReference type="PROSITE" id="PS50110"/>
    </source>
</evidence>
<name>A0A6M1TXC8_9RHOB</name>
<gene>
    <name evidence="11" type="ORF">G5V65_11000</name>
</gene>
<dbReference type="InterPro" id="IPR036890">
    <property type="entry name" value="HATPase_C_sf"/>
</dbReference>
<dbReference type="SMART" id="SM00388">
    <property type="entry name" value="HisKA"/>
    <property type="match status" value="1"/>
</dbReference>
<dbReference type="AlphaFoldDB" id="A0A6M1TXC8"/>
<evidence type="ECO:0000259" key="9">
    <source>
        <dbReference type="PROSITE" id="PS50109"/>
    </source>
</evidence>
<dbReference type="Gene3D" id="1.10.287.130">
    <property type="match status" value="1"/>
</dbReference>
<evidence type="ECO:0000256" key="7">
    <source>
        <dbReference type="PROSITE-ProRule" id="PRU00169"/>
    </source>
</evidence>
<dbReference type="CDD" id="cd16922">
    <property type="entry name" value="HATPase_EvgS-ArcB-TorS-like"/>
    <property type="match status" value="1"/>
</dbReference>
<dbReference type="GO" id="GO:0000155">
    <property type="term" value="F:phosphorelay sensor kinase activity"/>
    <property type="evidence" value="ECO:0007669"/>
    <property type="project" value="InterPro"/>
</dbReference>
<evidence type="ECO:0000313" key="11">
    <source>
        <dbReference type="EMBL" id="NGQ91426.1"/>
    </source>
</evidence>
<dbReference type="SMART" id="SM00448">
    <property type="entry name" value="REC"/>
    <property type="match status" value="1"/>
</dbReference>
<feature type="transmembrane region" description="Helical" evidence="8">
    <location>
        <begin position="186"/>
        <end position="212"/>
    </location>
</feature>
<dbReference type="InterPro" id="IPR001789">
    <property type="entry name" value="Sig_transdc_resp-reg_receiver"/>
</dbReference>
<evidence type="ECO:0000256" key="8">
    <source>
        <dbReference type="SAM" id="Phobius"/>
    </source>
</evidence>
<evidence type="ECO:0000256" key="4">
    <source>
        <dbReference type="ARBA" id="ARBA00022679"/>
    </source>
</evidence>
<comment type="caution">
    <text evidence="11">The sequence shown here is derived from an EMBL/GenBank/DDBJ whole genome shotgun (WGS) entry which is preliminary data.</text>
</comment>
<dbReference type="SUPFAM" id="SSF47384">
    <property type="entry name" value="Homodimeric domain of signal transducing histidine kinase"/>
    <property type="match status" value="1"/>
</dbReference>
<dbReference type="PROSITE" id="PS50109">
    <property type="entry name" value="HIS_KIN"/>
    <property type="match status" value="1"/>
</dbReference>
<comment type="catalytic activity">
    <reaction evidence="1">
        <text>ATP + protein L-histidine = ADP + protein N-phospho-L-histidine.</text>
        <dbReference type="EC" id="2.7.13.3"/>
    </reaction>
</comment>
<feature type="domain" description="Histidine kinase" evidence="9">
    <location>
        <begin position="241"/>
        <end position="458"/>
    </location>
</feature>
<dbReference type="InterPro" id="IPR003661">
    <property type="entry name" value="HisK_dim/P_dom"/>
</dbReference>
<dbReference type="SUPFAM" id="SSF52172">
    <property type="entry name" value="CheY-like"/>
    <property type="match status" value="1"/>
</dbReference>
<dbReference type="CDD" id="cd00082">
    <property type="entry name" value="HisKA"/>
    <property type="match status" value="1"/>
</dbReference>
<dbReference type="PRINTS" id="PR00344">
    <property type="entry name" value="BCTRLSENSOR"/>
</dbReference>
<keyword evidence="8" id="KW-0812">Transmembrane</keyword>